<evidence type="ECO:0000313" key="1">
    <source>
        <dbReference type="Proteomes" id="UP000000715"/>
    </source>
</evidence>
<accession>A0A8U0RSE5</accession>
<organism evidence="1 2">
    <name type="scientific">Mustela putorius furo</name>
    <name type="common">European domestic ferret</name>
    <name type="synonym">Mustela furo</name>
    <dbReference type="NCBI Taxonomy" id="9669"/>
    <lineage>
        <taxon>Eukaryota</taxon>
        <taxon>Metazoa</taxon>
        <taxon>Chordata</taxon>
        <taxon>Craniata</taxon>
        <taxon>Vertebrata</taxon>
        <taxon>Euteleostomi</taxon>
        <taxon>Mammalia</taxon>
        <taxon>Eutheria</taxon>
        <taxon>Laurasiatheria</taxon>
        <taxon>Carnivora</taxon>
        <taxon>Caniformia</taxon>
        <taxon>Musteloidea</taxon>
        <taxon>Mustelidae</taxon>
        <taxon>Mustelinae</taxon>
        <taxon>Mustela</taxon>
    </lineage>
</organism>
<name>A0A8U0RSE5_MUSPF</name>
<proteinExistence type="predicted"/>
<keyword evidence="1" id="KW-1185">Reference proteome</keyword>
<protein>
    <submittedName>
        <fullName evidence="2">Ral guanine nucleotide dissociation stimulator-like</fullName>
    </submittedName>
</protein>
<dbReference type="Gene3D" id="1.20.870.10">
    <property type="entry name" value="Son of sevenless (SoS) protein Chain: S domain 1"/>
    <property type="match status" value="1"/>
</dbReference>
<dbReference type="Proteomes" id="UP000000715">
    <property type="component" value="Unplaced"/>
</dbReference>
<dbReference type="OrthoDB" id="9617030at2759"/>
<dbReference type="GeneID" id="123389833"/>
<dbReference type="SUPFAM" id="SSF48366">
    <property type="entry name" value="Ras GEF"/>
    <property type="match status" value="1"/>
</dbReference>
<dbReference type="PANTHER" id="PTHR46793">
    <property type="entry name" value="1700018F24RIK PROTEIN-RELATED-RELATED"/>
    <property type="match status" value="1"/>
</dbReference>
<dbReference type="InterPro" id="IPR023578">
    <property type="entry name" value="Ras_GEF_dom_sf"/>
</dbReference>
<evidence type="ECO:0000313" key="2">
    <source>
        <dbReference type="RefSeq" id="XP_044928382.1"/>
    </source>
</evidence>
<dbReference type="AlphaFoldDB" id="A0A8U0RSE5"/>
<dbReference type="RefSeq" id="XP_044928382.1">
    <property type="nucleotide sequence ID" value="XM_045072447.1"/>
</dbReference>
<dbReference type="PANTHER" id="PTHR46793:SF3">
    <property type="entry name" value="RIKEN CDNA 4930596D02 GENE"/>
    <property type="match status" value="1"/>
</dbReference>
<sequence length="394" mass="43696">MFSCCVPSFRGSGYQNRQENDLIPCCRHWLKPPPQCRRSFRGRRHKKAPEDMVQEVTEEMACSPSSKDKKPHRANRVWRWLRGKNGSTRKRTRTSLLMAERADKLEAAIDHLVPAILRQDLHCVHTFLDTYDTLCQHRGGAGPTMCKNSHPWGEQRQAPSDVRDGLVGALSFSKHSGSPSRWRFGCYYSTYEEVKRPQEQRDMAIYAILNTWVEKYPGDFVQPPEFPSLHTLLAYLQVYVPGSDLQSRAQLLLPESQCPPREAMEPEAGAPAPEQNLEVVPAAPLAPAAPLEPELVSTIPATAAHSGLGRPVTPPDPLGPGQMVVRALVHFSATEEPLGIVPLLDDQQVPVPELLPPTSVEQAVWADKLPPPASVEQAGWAHKLPPPVSVEQAG</sequence>
<gene>
    <name evidence="2" type="primary">LOC123389833</name>
</gene>
<reference evidence="2" key="1">
    <citation type="submission" date="2025-08" db="UniProtKB">
        <authorList>
            <consortium name="RefSeq"/>
        </authorList>
    </citation>
    <scope>IDENTIFICATION</scope>
    <source>
        <tissue evidence="2">Brain</tissue>
    </source>
</reference>